<dbReference type="GO" id="GO:0051455">
    <property type="term" value="P:spindle attachment to meiosis I kinetochore"/>
    <property type="evidence" value="ECO:0007669"/>
    <property type="project" value="TreeGrafter"/>
</dbReference>
<dbReference type="InterPro" id="IPR028386">
    <property type="entry name" value="CENP-C/Mif2/cnp3"/>
</dbReference>
<dbReference type="PANTHER" id="PTHR16684:SF11">
    <property type="entry name" value="CENTROMERE PROTEIN C"/>
    <property type="match status" value="1"/>
</dbReference>
<dbReference type="SUPFAM" id="SSF51182">
    <property type="entry name" value="RmlC-like cupins"/>
    <property type="match status" value="1"/>
</dbReference>
<keyword evidence="4" id="KW-0539">Nucleus</keyword>
<comment type="caution">
    <text evidence="7">The sequence shown here is derived from an EMBL/GenBank/DDBJ whole genome shotgun (WGS) entry which is preliminary data.</text>
</comment>
<comment type="similarity">
    <text evidence="2">Belongs to the CENP-C/MIF2 family.</text>
</comment>
<dbReference type="GO" id="GO:0005634">
    <property type="term" value="C:nucleus"/>
    <property type="evidence" value="ECO:0007669"/>
    <property type="project" value="UniProtKB-SubCell"/>
</dbReference>
<feature type="compositionally biased region" description="Polar residues" evidence="5">
    <location>
        <begin position="44"/>
        <end position="60"/>
    </location>
</feature>
<dbReference type="Pfam" id="PF11699">
    <property type="entry name" value="CENP-C_C"/>
    <property type="match status" value="1"/>
</dbReference>
<protein>
    <recommendedName>
        <fullName evidence="6">Mif2/CENP-C cupin domain-containing protein</fullName>
    </recommendedName>
</protein>
<evidence type="ECO:0000256" key="4">
    <source>
        <dbReference type="ARBA" id="ARBA00023242"/>
    </source>
</evidence>
<feature type="compositionally biased region" description="Polar residues" evidence="5">
    <location>
        <begin position="619"/>
        <end position="632"/>
    </location>
</feature>
<gene>
    <name evidence="7" type="ORF">AVEN_79958_1</name>
</gene>
<name>A0A4Y2H5S9_ARAVE</name>
<feature type="compositionally biased region" description="Polar residues" evidence="5">
    <location>
        <begin position="347"/>
        <end position="362"/>
    </location>
</feature>
<organism evidence="7 8">
    <name type="scientific">Araneus ventricosus</name>
    <name type="common">Orbweaver spider</name>
    <name type="synonym">Epeira ventricosa</name>
    <dbReference type="NCBI Taxonomy" id="182803"/>
    <lineage>
        <taxon>Eukaryota</taxon>
        <taxon>Metazoa</taxon>
        <taxon>Ecdysozoa</taxon>
        <taxon>Arthropoda</taxon>
        <taxon>Chelicerata</taxon>
        <taxon>Arachnida</taxon>
        <taxon>Araneae</taxon>
        <taxon>Araneomorphae</taxon>
        <taxon>Entelegynae</taxon>
        <taxon>Araneoidea</taxon>
        <taxon>Araneidae</taxon>
        <taxon>Araneus</taxon>
    </lineage>
</organism>
<dbReference type="GO" id="GO:0051315">
    <property type="term" value="P:attachment of mitotic spindle microtubules to kinetochore"/>
    <property type="evidence" value="ECO:0007669"/>
    <property type="project" value="TreeGrafter"/>
</dbReference>
<feature type="compositionally biased region" description="Basic and acidic residues" evidence="5">
    <location>
        <begin position="556"/>
        <end position="574"/>
    </location>
</feature>
<dbReference type="Proteomes" id="UP000499080">
    <property type="component" value="Unassembled WGS sequence"/>
</dbReference>
<feature type="compositionally biased region" description="Low complexity" evidence="5">
    <location>
        <begin position="655"/>
        <end position="666"/>
    </location>
</feature>
<dbReference type="GO" id="GO:0051382">
    <property type="term" value="P:kinetochore assembly"/>
    <property type="evidence" value="ECO:0007669"/>
    <property type="project" value="InterPro"/>
</dbReference>
<feature type="compositionally biased region" description="Low complexity" evidence="5">
    <location>
        <begin position="791"/>
        <end position="801"/>
    </location>
</feature>
<dbReference type="OrthoDB" id="6437160at2759"/>
<proteinExistence type="inferred from homology"/>
<feature type="compositionally biased region" description="Basic and acidic residues" evidence="5">
    <location>
        <begin position="717"/>
        <end position="727"/>
    </location>
</feature>
<feature type="domain" description="Mif2/CENP-C cupin" evidence="6">
    <location>
        <begin position="980"/>
        <end position="1060"/>
    </location>
</feature>
<evidence type="ECO:0000256" key="1">
    <source>
        <dbReference type="ARBA" id="ARBA00004123"/>
    </source>
</evidence>
<feature type="compositionally biased region" description="Basic and acidic residues" evidence="5">
    <location>
        <begin position="461"/>
        <end position="476"/>
    </location>
</feature>
<evidence type="ECO:0000313" key="7">
    <source>
        <dbReference type="EMBL" id="GBM60365.1"/>
    </source>
</evidence>
<comment type="subcellular location">
    <subcellularLocation>
        <location evidence="1">Nucleus</location>
    </subcellularLocation>
</comment>
<feature type="compositionally biased region" description="Acidic residues" evidence="5">
    <location>
        <begin position="34"/>
        <end position="43"/>
    </location>
</feature>
<keyword evidence="3" id="KW-0238">DNA-binding</keyword>
<dbReference type="AlphaFoldDB" id="A0A4Y2H5S9"/>
<feature type="compositionally biased region" description="Polar residues" evidence="5">
    <location>
        <begin position="690"/>
        <end position="704"/>
    </location>
</feature>
<feature type="compositionally biased region" description="Basic and acidic residues" evidence="5">
    <location>
        <begin position="607"/>
        <end position="617"/>
    </location>
</feature>
<evidence type="ECO:0000256" key="5">
    <source>
        <dbReference type="SAM" id="MobiDB-lite"/>
    </source>
</evidence>
<evidence type="ECO:0000256" key="2">
    <source>
        <dbReference type="ARBA" id="ARBA00010291"/>
    </source>
</evidence>
<evidence type="ECO:0000256" key="3">
    <source>
        <dbReference type="ARBA" id="ARBA00023125"/>
    </source>
</evidence>
<dbReference type="EMBL" id="BGPR01001720">
    <property type="protein sequence ID" value="GBM60365.1"/>
    <property type="molecule type" value="Genomic_DNA"/>
</dbReference>
<dbReference type="InterPro" id="IPR011051">
    <property type="entry name" value="RmlC_Cupin_sf"/>
</dbReference>
<feature type="region of interest" description="Disordered" evidence="5">
    <location>
        <begin position="655"/>
        <end position="738"/>
    </location>
</feature>
<feature type="compositionally biased region" description="Basic and acidic residues" evidence="5">
    <location>
        <begin position="389"/>
        <end position="410"/>
    </location>
</feature>
<feature type="compositionally biased region" description="Polar residues" evidence="5">
    <location>
        <begin position="280"/>
        <end position="300"/>
    </location>
</feature>
<feature type="compositionally biased region" description="Polar residues" evidence="5">
    <location>
        <begin position="576"/>
        <end position="588"/>
    </location>
</feature>
<sequence length="1073" mass="122415">MKKRQRNKPRPSNIGRRTGVDVVQGKKIRRQDDGTDVFDDYWTDNESIYSNQTTQSSPDKTTSDKILENVPILNRDSVSYRNAPRSSMKKTLNGEYEDHTGYFRPEHLKRSEVSRRKLHFSEEIGRRTGVDVVQGKKIRRRDDGTDVYEDYWTDSDLIDSSQTIKSVYSPVKTRSEEVSENVSIFDRDSVSFMKTPRSSMKETRNQGSEDHDGYSSPEQSKRSEVSRKKSHFCEDVENSAIARSKMTQTSHLLDETESTPSKNRMHEKSWKSNGADLSDSKVNSSARKSPKMLSNSSQTPNRRESLPSSRAARVSLSSKMESGKKAKDKRNSRVMTRTSHSLDETKSSPFRNRTYTHKTSYSKGAGKNKTDSSDSESSPVKTSSILSETSHEPNRREDLPSSRDDTRAERVSLSSKMEYGIKAKEMRDLSVMTQTSHPLDATEGSPFKNRTYMPKRSYSNETEKNKADSSDSERNSPVETSRVLSETSHVSNRREYLPSSRNDTRGERVSLSSKMESEKKAKDKRNSRVMTRTSHPLDRTEGSPFRNRTYTPKTSYSKETEKNKANSSDSERISPVETSRVLSETSHVSNKRRDTRAARVSLSSKTEYVKKAKDKRNSRVMTRNSHPLSRTEGSPFKNMANSCDSERNFSVERCSGVSSKTFSSSNSKKEVNKRNSSLRRPPQYAAKSSEVLNQKENIPSGNRRSVNKTEILISGQRENELKEEAKRKSSMGRSPIAIKRKMIQTPDALENSLSKTSCVQNRWEEENENNFSGKKSQHHTAKSSEVLNLKRNVSSRSVNRSGILVSCQKENDQDENNQKSSTEKSPRASVSSTIQTSDHLENRQVSSTASQDALQENASSPCKGLRRSSRYRRPPLASWRNERFKFVKASAEKEYECVGVEEGQPEDDFAFRTLKRRQSKVRKRKIVAWEKRKNVPKHIKKTPIINEKTEKIIELYLHRPFSSYEWTLPPNEDNPGYVISRTFKSRFMTFGFLEIAGHSMKDRQHSPQDNLHFVVVSGVVEAVINATSFTFQKGDSFIVPVGTFYSISNETSNKALLCFTSFRIPFFTYQEKD</sequence>
<feature type="compositionally biased region" description="Basic and acidic residues" evidence="5">
    <location>
        <begin position="199"/>
        <end position="234"/>
    </location>
</feature>
<evidence type="ECO:0000259" key="6">
    <source>
        <dbReference type="Pfam" id="PF11699"/>
    </source>
</evidence>
<dbReference type="PANTHER" id="PTHR16684">
    <property type="entry name" value="CENTROMERE PROTEIN C"/>
    <property type="match status" value="1"/>
</dbReference>
<dbReference type="InterPro" id="IPR014710">
    <property type="entry name" value="RmlC-like_jellyroll"/>
</dbReference>
<feature type="compositionally biased region" description="Polar residues" evidence="5">
    <location>
        <begin position="477"/>
        <end position="490"/>
    </location>
</feature>
<feature type="compositionally biased region" description="Basic and acidic residues" evidence="5">
    <location>
        <begin position="321"/>
        <end position="331"/>
    </location>
</feature>
<feature type="region of interest" description="Disordered" evidence="5">
    <location>
        <begin position="193"/>
        <end position="643"/>
    </location>
</feature>
<feature type="compositionally biased region" description="Polar residues" evidence="5">
    <location>
        <begin position="546"/>
        <end position="555"/>
    </location>
</feature>
<feature type="compositionally biased region" description="Basic and acidic residues" evidence="5">
    <location>
        <begin position="492"/>
        <end position="508"/>
    </location>
</feature>
<feature type="region of interest" description="Disordered" evidence="5">
    <location>
        <begin position="1"/>
        <end position="66"/>
    </location>
</feature>
<feature type="compositionally biased region" description="Polar residues" evidence="5">
    <location>
        <begin position="828"/>
        <end position="860"/>
    </location>
</feature>
<keyword evidence="8" id="KW-1185">Reference proteome</keyword>
<accession>A0A4Y2H5S9</accession>
<feature type="compositionally biased region" description="Basic and acidic residues" evidence="5">
    <location>
        <begin position="419"/>
        <end position="428"/>
    </location>
</feature>
<dbReference type="Gene3D" id="2.60.120.10">
    <property type="entry name" value="Jelly Rolls"/>
    <property type="match status" value="1"/>
</dbReference>
<feature type="compositionally biased region" description="Basic and acidic residues" evidence="5">
    <location>
        <begin position="515"/>
        <end position="526"/>
    </location>
</feature>
<dbReference type="GO" id="GO:0019237">
    <property type="term" value="F:centromeric DNA binding"/>
    <property type="evidence" value="ECO:0007669"/>
    <property type="project" value="InterPro"/>
</dbReference>
<feature type="compositionally biased region" description="Polar residues" evidence="5">
    <location>
        <begin position="375"/>
        <end position="388"/>
    </location>
</feature>
<dbReference type="InterPro" id="IPR025974">
    <property type="entry name" value="Mif2/CENP-C_cupin"/>
</dbReference>
<feature type="region of interest" description="Disordered" evidence="5">
    <location>
        <begin position="764"/>
        <end position="869"/>
    </location>
</feature>
<dbReference type="GO" id="GO:0000776">
    <property type="term" value="C:kinetochore"/>
    <property type="evidence" value="ECO:0007669"/>
    <property type="project" value="InterPro"/>
</dbReference>
<evidence type="ECO:0000313" key="8">
    <source>
        <dbReference type="Proteomes" id="UP000499080"/>
    </source>
</evidence>
<reference evidence="7 8" key="1">
    <citation type="journal article" date="2019" name="Sci. Rep.">
        <title>Orb-weaving spider Araneus ventricosus genome elucidates the spidroin gene catalogue.</title>
        <authorList>
            <person name="Kono N."/>
            <person name="Nakamura H."/>
            <person name="Ohtoshi R."/>
            <person name="Moran D.A.P."/>
            <person name="Shinohara A."/>
            <person name="Yoshida Y."/>
            <person name="Fujiwara M."/>
            <person name="Mori M."/>
            <person name="Tomita M."/>
            <person name="Arakawa K."/>
        </authorList>
    </citation>
    <scope>NUCLEOTIDE SEQUENCE [LARGE SCALE GENOMIC DNA]</scope>
</reference>